<evidence type="ECO:0000313" key="3">
    <source>
        <dbReference type="EMBL" id="MBB4925552.1"/>
    </source>
</evidence>
<evidence type="ECO:0000256" key="1">
    <source>
        <dbReference type="SAM" id="MobiDB-lite"/>
    </source>
</evidence>
<name>A0A7W7R4Z6_KITKI</name>
<dbReference type="AlphaFoldDB" id="A0A7W7R4Z6"/>
<keyword evidence="4" id="KW-1185">Reference proteome</keyword>
<comment type="caution">
    <text evidence="3">The sequence shown here is derived from an EMBL/GenBank/DDBJ whole genome shotgun (WGS) entry which is preliminary data.</text>
</comment>
<feature type="transmembrane region" description="Helical" evidence="2">
    <location>
        <begin position="66"/>
        <end position="89"/>
    </location>
</feature>
<sequence length="121" mass="13358">MTDRQNSDRRTPGRYPRLRPTAGRPTGRSTDRSSSQPDGRARRIGFPPSPAGEPRPGHPALLSARAVLAMAALVGQLWALTVATNAWMIGDADTAWWTTAFSVGSFLLVLLLWWHAPRRDR</sequence>
<organism evidence="3 4">
    <name type="scientific">Kitasatospora kifunensis</name>
    <name type="common">Streptomyces kifunensis</name>
    <dbReference type="NCBI Taxonomy" id="58351"/>
    <lineage>
        <taxon>Bacteria</taxon>
        <taxon>Bacillati</taxon>
        <taxon>Actinomycetota</taxon>
        <taxon>Actinomycetes</taxon>
        <taxon>Kitasatosporales</taxon>
        <taxon>Streptomycetaceae</taxon>
        <taxon>Kitasatospora</taxon>
    </lineage>
</organism>
<accession>A0A7W7R4Z6</accession>
<protein>
    <submittedName>
        <fullName evidence="3">Uncharacterized protein</fullName>
    </submittedName>
</protein>
<evidence type="ECO:0000313" key="4">
    <source>
        <dbReference type="Proteomes" id="UP000540506"/>
    </source>
</evidence>
<proteinExistence type="predicted"/>
<dbReference type="Proteomes" id="UP000540506">
    <property type="component" value="Unassembled WGS sequence"/>
</dbReference>
<keyword evidence="2" id="KW-1133">Transmembrane helix</keyword>
<dbReference type="EMBL" id="JACHJV010000001">
    <property type="protein sequence ID" value="MBB4925552.1"/>
    <property type="molecule type" value="Genomic_DNA"/>
</dbReference>
<reference evidence="3 4" key="1">
    <citation type="submission" date="2020-08" db="EMBL/GenBank/DDBJ databases">
        <title>Sequencing the genomes of 1000 actinobacteria strains.</title>
        <authorList>
            <person name="Klenk H.-P."/>
        </authorList>
    </citation>
    <scope>NUCLEOTIDE SEQUENCE [LARGE SCALE GENOMIC DNA]</scope>
    <source>
        <strain evidence="3 4">DSM 41654</strain>
    </source>
</reference>
<gene>
    <name evidence="3" type="ORF">FHR34_004545</name>
</gene>
<evidence type="ECO:0000256" key="2">
    <source>
        <dbReference type="SAM" id="Phobius"/>
    </source>
</evidence>
<keyword evidence="2" id="KW-0472">Membrane</keyword>
<dbReference type="RefSeq" id="WP_184937830.1">
    <property type="nucleotide sequence ID" value="NZ_JACHJV010000001.1"/>
</dbReference>
<feature type="region of interest" description="Disordered" evidence="1">
    <location>
        <begin position="1"/>
        <end position="59"/>
    </location>
</feature>
<keyword evidence="2" id="KW-0812">Transmembrane</keyword>
<feature type="compositionally biased region" description="Basic and acidic residues" evidence="1">
    <location>
        <begin position="1"/>
        <end position="11"/>
    </location>
</feature>
<feature type="transmembrane region" description="Helical" evidence="2">
    <location>
        <begin position="95"/>
        <end position="114"/>
    </location>
</feature>